<dbReference type="PANTHER" id="PTHR37313:SF1">
    <property type="entry name" value="UPF0749 PROTEIN RV1823"/>
    <property type="match status" value="1"/>
</dbReference>
<dbReference type="EMBL" id="FYEZ01000001">
    <property type="protein sequence ID" value="SNC60198.1"/>
    <property type="molecule type" value="Genomic_DNA"/>
</dbReference>
<proteinExistence type="inferred from homology"/>
<evidence type="ECO:0000313" key="3">
    <source>
        <dbReference type="EMBL" id="SNC60198.1"/>
    </source>
</evidence>
<keyword evidence="4" id="KW-1185">Reference proteome</keyword>
<organism evidence="3 4">
    <name type="scientific">Kytococcus aerolatus</name>
    <dbReference type="NCBI Taxonomy" id="592308"/>
    <lineage>
        <taxon>Bacteria</taxon>
        <taxon>Bacillati</taxon>
        <taxon>Actinomycetota</taxon>
        <taxon>Actinomycetes</taxon>
        <taxon>Micrococcales</taxon>
        <taxon>Kytococcaceae</taxon>
        <taxon>Kytococcus</taxon>
    </lineage>
</organism>
<feature type="compositionally biased region" description="Basic and acidic residues" evidence="2">
    <location>
        <begin position="22"/>
        <end position="42"/>
    </location>
</feature>
<dbReference type="GO" id="GO:0005886">
    <property type="term" value="C:plasma membrane"/>
    <property type="evidence" value="ECO:0007669"/>
    <property type="project" value="TreeGrafter"/>
</dbReference>
<dbReference type="RefSeq" id="WP_088817265.1">
    <property type="nucleotide sequence ID" value="NZ_FYEZ01000001.1"/>
</dbReference>
<feature type="region of interest" description="Disordered" evidence="2">
    <location>
        <begin position="146"/>
        <end position="170"/>
    </location>
</feature>
<gene>
    <name evidence="3" type="ORF">SAMN05445756_0227</name>
</gene>
<reference evidence="3 4" key="1">
    <citation type="submission" date="2017-06" db="EMBL/GenBank/DDBJ databases">
        <authorList>
            <person name="Kim H.J."/>
            <person name="Triplett B.A."/>
        </authorList>
    </citation>
    <scope>NUCLEOTIDE SEQUENCE [LARGE SCALE GENOMIC DNA]</scope>
    <source>
        <strain evidence="3 4">DSM 22179</strain>
    </source>
</reference>
<name>A0A212T2C2_9MICO</name>
<accession>A0A212T2C2</accession>
<dbReference type="InterPro" id="IPR010273">
    <property type="entry name" value="DUF881"/>
</dbReference>
<evidence type="ECO:0000313" key="4">
    <source>
        <dbReference type="Proteomes" id="UP000198122"/>
    </source>
</evidence>
<dbReference type="Gene3D" id="3.30.70.1880">
    <property type="entry name" value="Protein of unknown function DUF881"/>
    <property type="match status" value="1"/>
</dbReference>
<protein>
    <submittedName>
        <fullName evidence="3">Uncharacterized conserved protein YlxW, UPF0749 family</fullName>
    </submittedName>
</protein>
<dbReference type="OrthoDB" id="3218134at2"/>
<dbReference type="PANTHER" id="PTHR37313">
    <property type="entry name" value="UPF0749 PROTEIN RV1825"/>
    <property type="match status" value="1"/>
</dbReference>
<dbReference type="Proteomes" id="UP000198122">
    <property type="component" value="Unassembled WGS sequence"/>
</dbReference>
<evidence type="ECO:0000256" key="2">
    <source>
        <dbReference type="SAM" id="MobiDB-lite"/>
    </source>
</evidence>
<dbReference type="Pfam" id="PF05949">
    <property type="entry name" value="DUF881"/>
    <property type="match status" value="1"/>
</dbReference>
<dbReference type="AlphaFoldDB" id="A0A212T2C2"/>
<comment type="similarity">
    <text evidence="1">Belongs to the UPF0749 family.</text>
</comment>
<evidence type="ECO:0000256" key="1">
    <source>
        <dbReference type="ARBA" id="ARBA00009108"/>
    </source>
</evidence>
<feature type="region of interest" description="Disordered" evidence="2">
    <location>
        <begin position="22"/>
        <end position="47"/>
    </location>
</feature>
<sequence>MPPQRRQTPRAPRVPNVIEQLLRDPTDHGYRHEAERRARTGEQESAGQRAAMGVLAVAVAALMGWTGVTGYLAQQAEASSPDSARARLARELHVRQQVLDDEAALLAKEQDALSSRARRALEAGGGDGLADRLEANLAAAAGSPLEGDGVRITLDDPTDPETPQERVTSGDLQQVTNRLWRSGAEGIAVNGIRLSPTASIRYAGEALVVDFRALRPPYVVEAVGPDDLHQRFEETGGGEHLEELTRQYRVRTSASGASDLVLPADTTLTVHHARPVDLENS</sequence>